<dbReference type="EMBL" id="JARKIE010000084">
    <property type="protein sequence ID" value="KAJ7687867.1"/>
    <property type="molecule type" value="Genomic_DNA"/>
</dbReference>
<dbReference type="Proteomes" id="UP001221757">
    <property type="component" value="Unassembled WGS sequence"/>
</dbReference>
<protein>
    <submittedName>
        <fullName evidence="2">Kinase-like domain-containing protein</fullName>
    </submittedName>
</protein>
<dbReference type="InterPro" id="IPR055492">
    <property type="entry name" value="DUF7064"/>
</dbReference>
<evidence type="ECO:0000313" key="2">
    <source>
        <dbReference type="EMBL" id="KAJ7687867.1"/>
    </source>
</evidence>
<comment type="caution">
    <text evidence="2">The sequence shown here is derived from an EMBL/GenBank/DDBJ whole genome shotgun (WGS) entry which is preliminary data.</text>
</comment>
<dbReference type="SMART" id="SM00587">
    <property type="entry name" value="CHK"/>
    <property type="match status" value="1"/>
</dbReference>
<sequence length="698" mass="77773">MDKPRLERPVVKTIDHLTPSLLGAMLGNPAVAGFEAESIGTGQVGEVYRLRVHYSDEKGNSPATMVLKIASRDPRSHASGISLGIYNIETRFYDELAPAVAAKTPCVPGCYYSAYDKDSGFFALLLEDVGADALVGNDLHGATLAQARLAMAELGRLHSALLSFAQQAENQWLVQEGQLNAAMFEELFRAFKERYRGRVTPEHLAICERWVQSFARFSDVLLQPGAMALLGVTHGDYRMDNILFPPAGDQAKVVDWQLVKVGPLAIDLAYFLGGCLDPAERRDWLHELLQTYLNALTAAGGQPLVTLEQLKRDLRMNAFYGVTMAIVSSILVRQTNRGDDMFITLLSRHCELVRDLDAFSVLPAAPATGAQDWTPLQPEPQDELPHPAQENKYWSESWYFDFVDESQGITGWVRLGLTPNLKGNWYTALVSRPGKPLLLLEDYVAPASSGSGHTLHLQAEHYEVTHEVASGEELKTYRIRFSGKAAAYDMPDRVLRGDRASSADENLMLDLTYYSVGMPYQYRISTRYEIPCAVSGIVTINGQETKLHNVPGQRDHSWAPRDFWALDWVWSSFHFGSQHYHATELRFFGGARMPIGYVQETGGEVRELEGVVCREVHDNVASDEGRLVSKMDITVTPRGGEAMRVSVEPVGHAPLRLVSNDGRVSLFDRAWGRVRLEDGRTGVGWFEWNQNVLDDEQV</sequence>
<dbReference type="Pfam" id="PF02958">
    <property type="entry name" value="EcKL"/>
    <property type="match status" value="1"/>
</dbReference>
<reference evidence="2" key="1">
    <citation type="submission" date="2023-03" db="EMBL/GenBank/DDBJ databases">
        <title>Massive genome expansion in bonnet fungi (Mycena s.s.) driven by repeated elements and novel gene families across ecological guilds.</title>
        <authorList>
            <consortium name="Lawrence Berkeley National Laboratory"/>
            <person name="Harder C.B."/>
            <person name="Miyauchi S."/>
            <person name="Viragh M."/>
            <person name="Kuo A."/>
            <person name="Thoen E."/>
            <person name="Andreopoulos B."/>
            <person name="Lu D."/>
            <person name="Skrede I."/>
            <person name="Drula E."/>
            <person name="Henrissat B."/>
            <person name="Morin E."/>
            <person name="Kohler A."/>
            <person name="Barry K."/>
            <person name="LaButti K."/>
            <person name="Morin E."/>
            <person name="Salamov A."/>
            <person name="Lipzen A."/>
            <person name="Mereny Z."/>
            <person name="Hegedus B."/>
            <person name="Baldrian P."/>
            <person name="Stursova M."/>
            <person name="Weitz H."/>
            <person name="Taylor A."/>
            <person name="Grigoriev I.V."/>
            <person name="Nagy L.G."/>
            <person name="Martin F."/>
            <person name="Kauserud H."/>
        </authorList>
    </citation>
    <scope>NUCLEOTIDE SEQUENCE</scope>
    <source>
        <strain evidence="2">CBHHK067</strain>
    </source>
</reference>
<gene>
    <name evidence="2" type="ORF">B0H17DRAFT_1180726</name>
</gene>
<dbReference type="PANTHER" id="PTHR11012">
    <property type="entry name" value="PROTEIN KINASE-LIKE DOMAIN-CONTAINING"/>
    <property type="match status" value="1"/>
</dbReference>
<organism evidence="2 3">
    <name type="scientific">Mycena rosella</name>
    <name type="common">Pink bonnet</name>
    <name type="synonym">Agaricus rosellus</name>
    <dbReference type="NCBI Taxonomy" id="1033263"/>
    <lineage>
        <taxon>Eukaryota</taxon>
        <taxon>Fungi</taxon>
        <taxon>Dikarya</taxon>
        <taxon>Basidiomycota</taxon>
        <taxon>Agaricomycotina</taxon>
        <taxon>Agaricomycetes</taxon>
        <taxon>Agaricomycetidae</taxon>
        <taxon>Agaricales</taxon>
        <taxon>Marasmiineae</taxon>
        <taxon>Mycenaceae</taxon>
        <taxon>Mycena</taxon>
    </lineage>
</organism>
<dbReference type="InterPro" id="IPR011009">
    <property type="entry name" value="Kinase-like_dom_sf"/>
</dbReference>
<dbReference type="SUPFAM" id="SSF159245">
    <property type="entry name" value="AttH-like"/>
    <property type="match status" value="1"/>
</dbReference>
<name>A0AAD7DEX8_MYCRO</name>
<dbReference type="InterPro" id="IPR015897">
    <property type="entry name" value="CHK_kinase-like"/>
</dbReference>
<dbReference type="SUPFAM" id="SSF56112">
    <property type="entry name" value="Protein kinase-like (PK-like)"/>
    <property type="match status" value="1"/>
</dbReference>
<keyword evidence="2" id="KW-0418">Kinase</keyword>
<keyword evidence="2" id="KW-0808">Transferase</keyword>
<dbReference type="AlphaFoldDB" id="A0AAD7DEX8"/>
<dbReference type="InterPro" id="IPR004119">
    <property type="entry name" value="EcKL"/>
</dbReference>
<proteinExistence type="predicted"/>
<dbReference type="Pfam" id="PF23213">
    <property type="entry name" value="DUF7065"/>
    <property type="match status" value="1"/>
</dbReference>
<dbReference type="PANTHER" id="PTHR11012:SF30">
    <property type="entry name" value="PROTEIN KINASE-LIKE DOMAIN-CONTAINING"/>
    <property type="match status" value="1"/>
</dbReference>
<evidence type="ECO:0000313" key="3">
    <source>
        <dbReference type="Proteomes" id="UP001221757"/>
    </source>
</evidence>
<dbReference type="InterPro" id="IPR055493">
    <property type="entry name" value="DUF7065"/>
</dbReference>
<evidence type="ECO:0000259" key="1">
    <source>
        <dbReference type="SMART" id="SM00587"/>
    </source>
</evidence>
<keyword evidence="3" id="KW-1185">Reference proteome</keyword>
<dbReference type="Gene3D" id="3.90.1200.10">
    <property type="match status" value="1"/>
</dbReference>
<accession>A0AAD7DEX8</accession>
<dbReference type="Pfam" id="PF23212">
    <property type="entry name" value="DUF7064"/>
    <property type="match status" value="1"/>
</dbReference>
<dbReference type="GO" id="GO:0016301">
    <property type="term" value="F:kinase activity"/>
    <property type="evidence" value="ECO:0007669"/>
    <property type="project" value="UniProtKB-KW"/>
</dbReference>
<feature type="domain" description="CHK kinase-like" evidence="1">
    <location>
        <begin position="124"/>
        <end position="302"/>
    </location>
</feature>